<feature type="compositionally biased region" description="Basic and acidic residues" evidence="1">
    <location>
        <begin position="81"/>
        <end position="90"/>
    </location>
</feature>
<keyword evidence="3" id="KW-1185">Reference proteome</keyword>
<evidence type="ECO:0000256" key="1">
    <source>
        <dbReference type="SAM" id="MobiDB-lite"/>
    </source>
</evidence>
<name>A0ABS0T321_9CAUL</name>
<feature type="compositionally biased region" description="Low complexity" evidence="1">
    <location>
        <begin position="23"/>
        <end position="50"/>
    </location>
</feature>
<dbReference type="RefSeq" id="WP_198577378.1">
    <property type="nucleotide sequence ID" value="NZ_JADWOX010000013.1"/>
</dbReference>
<feature type="compositionally biased region" description="Basic and acidic residues" evidence="1">
    <location>
        <begin position="51"/>
        <end position="62"/>
    </location>
</feature>
<sequence length="90" mass="9832">MGETPNNQGLQQQPNDASRPQVEQQNQQGERTPQQQQQNPQQAQPDQQNRQADRRDGERADGDQLNDGLAGGVDTGAIEPGRTDEGGAER</sequence>
<protein>
    <submittedName>
        <fullName evidence="2">Uncharacterized protein</fullName>
    </submittedName>
</protein>
<feature type="compositionally biased region" description="Polar residues" evidence="1">
    <location>
        <begin position="1"/>
        <end position="22"/>
    </location>
</feature>
<reference evidence="2 3" key="1">
    <citation type="submission" date="2020-11" db="EMBL/GenBank/DDBJ databases">
        <title>genome sequence of strain KACC 18849.</title>
        <authorList>
            <person name="Gao J."/>
            <person name="Zhang X."/>
        </authorList>
    </citation>
    <scope>NUCLEOTIDE SEQUENCE [LARGE SCALE GENOMIC DNA]</scope>
    <source>
        <strain evidence="2 3">KACC 18849</strain>
    </source>
</reference>
<evidence type="ECO:0000313" key="3">
    <source>
        <dbReference type="Proteomes" id="UP000639859"/>
    </source>
</evidence>
<organism evidence="2 3">
    <name type="scientific">Caulobacter hibisci</name>
    <dbReference type="NCBI Taxonomy" id="2035993"/>
    <lineage>
        <taxon>Bacteria</taxon>
        <taxon>Pseudomonadati</taxon>
        <taxon>Pseudomonadota</taxon>
        <taxon>Alphaproteobacteria</taxon>
        <taxon>Caulobacterales</taxon>
        <taxon>Caulobacteraceae</taxon>
        <taxon>Caulobacter</taxon>
    </lineage>
</organism>
<evidence type="ECO:0000313" key="2">
    <source>
        <dbReference type="EMBL" id="MBI1685470.1"/>
    </source>
</evidence>
<feature type="region of interest" description="Disordered" evidence="1">
    <location>
        <begin position="1"/>
        <end position="90"/>
    </location>
</feature>
<dbReference type="Proteomes" id="UP000639859">
    <property type="component" value="Unassembled WGS sequence"/>
</dbReference>
<accession>A0ABS0T321</accession>
<gene>
    <name evidence="2" type="ORF">I4Q42_17505</name>
</gene>
<proteinExistence type="predicted"/>
<dbReference type="EMBL" id="JADWOX010000013">
    <property type="protein sequence ID" value="MBI1685470.1"/>
    <property type="molecule type" value="Genomic_DNA"/>
</dbReference>
<comment type="caution">
    <text evidence="2">The sequence shown here is derived from an EMBL/GenBank/DDBJ whole genome shotgun (WGS) entry which is preliminary data.</text>
</comment>